<evidence type="ECO:0000313" key="4">
    <source>
        <dbReference type="Proteomes" id="UP001174677"/>
    </source>
</evidence>
<organism evidence="3 4">
    <name type="scientific">Hevea brasiliensis</name>
    <name type="common">Para rubber tree</name>
    <name type="synonym">Siphonia brasiliensis</name>
    <dbReference type="NCBI Taxonomy" id="3981"/>
    <lineage>
        <taxon>Eukaryota</taxon>
        <taxon>Viridiplantae</taxon>
        <taxon>Streptophyta</taxon>
        <taxon>Embryophyta</taxon>
        <taxon>Tracheophyta</taxon>
        <taxon>Spermatophyta</taxon>
        <taxon>Magnoliopsida</taxon>
        <taxon>eudicotyledons</taxon>
        <taxon>Gunneridae</taxon>
        <taxon>Pentapetalae</taxon>
        <taxon>rosids</taxon>
        <taxon>fabids</taxon>
        <taxon>Malpighiales</taxon>
        <taxon>Euphorbiaceae</taxon>
        <taxon>Crotonoideae</taxon>
        <taxon>Micrandreae</taxon>
        <taxon>Hevea</taxon>
    </lineage>
</organism>
<comment type="caution">
    <text evidence="3">The sequence shown here is derived from an EMBL/GenBank/DDBJ whole genome shotgun (WGS) entry which is preliminary data.</text>
</comment>
<name>A0ABQ9MPB0_HEVBR</name>
<gene>
    <name evidence="3" type="ORF">P3X46_005846</name>
</gene>
<feature type="compositionally biased region" description="Polar residues" evidence="1">
    <location>
        <begin position="110"/>
        <end position="124"/>
    </location>
</feature>
<feature type="signal peptide" evidence="2">
    <location>
        <begin position="1"/>
        <end position="24"/>
    </location>
</feature>
<feature type="compositionally biased region" description="Basic and acidic residues" evidence="1">
    <location>
        <begin position="125"/>
        <end position="139"/>
    </location>
</feature>
<feature type="compositionally biased region" description="Acidic residues" evidence="1">
    <location>
        <begin position="72"/>
        <end position="103"/>
    </location>
</feature>
<proteinExistence type="predicted"/>
<dbReference type="EMBL" id="JARPOI010000004">
    <property type="protein sequence ID" value="KAJ9181788.1"/>
    <property type="molecule type" value="Genomic_DNA"/>
</dbReference>
<accession>A0ABQ9MPB0</accession>
<feature type="chain" id="PRO_5046261347" evidence="2">
    <location>
        <begin position="25"/>
        <end position="139"/>
    </location>
</feature>
<keyword evidence="2" id="KW-0732">Signal</keyword>
<evidence type="ECO:0000313" key="3">
    <source>
        <dbReference type="EMBL" id="KAJ9181788.1"/>
    </source>
</evidence>
<sequence length="139" mass="14942">MKVFVALFVAFLLILATLQADAKAVRMGNKVMINRHLLREPTSLSQKANPGATEVKKSSISDQTKTKSSHIDDDDDDGDDDDGDGDDYGDDGDGDDYGDDGDDGGGGVVANQNYHNHGKTASGTETRHHITTEHNPNRN</sequence>
<evidence type="ECO:0000256" key="2">
    <source>
        <dbReference type="SAM" id="SignalP"/>
    </source>
</evidence>
<feature type="region of interest" description="Disordered" evidence="1">
    <location>
        <begin position="38"/>
        <end position="139"/>
    </location>
</feature>
<evidence type="ECO:0000256" key="1">
    <source>
        <dbReference type="SAM" id="MobiDB-lite"/>
    </source>
</evidence>
<keyword evidence="4" id="KW-1185">Reference proteome</keyword>
<reference evidence="3" key="1">
    <citation type="journal article" date="2023" name="Plant Biotechnol. J.">
        <title>Chromosome-level wild Hevea brasiliensis genome provides new tools for genomic-assisted breeding and valuable loci to elevate rubber yield.</title>
        <authorList>
            <person name="Cheng H."/>
            <person name="Song X."/>
            <person name="Hu Y."/>
            <person name="Wu T."/>
            <person name="Yang Q."/>
            <person name="An Z."/>
            <person name="Feng S."/>
            <person name="Deng Z."/>
            <person name="Wu W."/>
            <person name="Zeng X."/>
            <person name="Tu M."/>
            <person name="Wang X."/>
            <person name="Huang H."/>
        </authorList>
    </citation>
    <scope>NUCLEOTIDE SEQUENCE</scope>
    <source>
        <strain evidence="3">MT/VB/25A 57/8</strain>
    </source>
</reference>
<protein>
    <submittedName>
        <fullName evidence="3">Uncharacterized protein</fullName>
    </submittedName>
</protein>
<dbReference type="Proteomes" id="UP001174677">
    <property type="component" value="Chromosome 4"/>
</dbReference>